<accession>A0A1Q9ECW3</accession>
<gene>
    <name evidence="1" type="ORF">AK812_SmicGene11624</name>
</gene>
<protein>
    <submittedName>
        <fullName evidence="1">Uncharacterized protein</fullName>
    </submittedName>
</protein>
<keyword evidence="2" id="KW-1185">Reference proteome</keyword>
<sequence length="137" mass="15148">MQTRSKDPGFAARVQLTRQASELGRRAAWAEVEVSRIRLSPNRIEAIETELESLFSFRKASGILTKPLVWSSSYTTGYVQFLRAQWDFIQAEAVVSSGRLLFYQDGRGTEGDLRKSGAKEVGSIQNAVDVFNLGGGC</sequence>
<evidence type="ECO:0000313" key="2">
    <source>
        <dbReference type="Proteomes" id="UP000186817"/>
    </source>
</evidence>
<organism evidence="1 2">
    <name type="scientific">Symbiodinium microadriaticum</name>
    <name type="common">Dinoflagellate</name>
    <name type="synonym">Zooxanthella microadriatica</name>
    <dbReference type="NCBI Taxonomy" id="2951"/>
    <lineage>
        <taxon>Eukaryota</taxon>
        <taxon>Sar</taxon>
        <taxon>Alveolata</taxon>
        <taxon>Dinophyceae</taxon>
        <taxon>Suessiales</taxon>
        <taxon>Symbiodiniaceae</taxon>
        <taxon>Symbiodinium</taxon>
    </lineage>
</organism>
<name>A0A1Q9ECW3_SYMMI</name>
<dbReference type="AlphaFoldDB" id="A0A1Q9ECW3"/>
<comment type="caution">
    <text evidence="1">The sequence shown here is derived from an EMBL/GenBank/DDBJ whole genome shotgun (WGS) entry which is preliminary data.</text>
</comment>
<reference evidence="1 2" key="1">
    <citation type="submission" date="2016-02" db="EMBL/GenBank/DDBJ databases">
        <title>Genome analysis of coral dinoflagellate symbionts highlights evolutionary adaptations to a symbiotic lifestyle.</title>
        <authorList>
            <person name="Aranda M."/>
            <person name="Li Y."/>
            <person name="Liew Y.J."/>
            <person name="Baumgarten S."/>
            <person name="Simakov O."/>
            <person name="Wilson M."/>
            <person name="Piel J."/>
            <person name="Ashoor H."/>
            <person name="Bougouffa S."/>
            <person name="Bajic V.B."/>
            <person name="Ryu T."/>
            <person name="Ravasi T."/>
            <person name="Bayer T."/>
            <person name="Micklem G."/>
            <person name="Kim H."/>
            <person name="Bhak J."/>
            <person name="Lajeunesse T.C."/>
            <person name="Voolstra C.R."/>
        </authorList>
    </citation>
    <scope>NUCLEOTIDE SEQUENCE [LARGE SCALE GENOMIC DNA]</scope>
    <source>
        <strain evidence="1 2">CCMP2467</strain>
    </source>
</reference>
<dbReference type="Proteomes" id="UP000186817">
    <property type="component" value="Unassembled WGS sequence"/>
</dbReference>
<evidence type="ECO:0000313" key="1">
    <source>
        <dbReference type="EMBL" id="OLQ05221.1"/>
    </source>
</evidence>
<proteinExistence type="predicted"/>
<dbReference type="EMBL" id="LSRX01000191">
    <property type="protein sequence ID" value="OLQ05221.1"/>
    <property type="molecule type" value="Genomic_DNA"/>
</dbReference>